<proteinExistence type="predicted"/>
<dbReference type="EMBL" id="KZ503342">
    <property type="protein sequence ID" value="PKU65422.1"/>
    <property type="molecule type" value="Genomic_DNA"/>
</dbReference>
<accession>A0A2I0VPT8</accession>
<sequence length="149" mass="16880">MWSLLHLVFQIYIWGGDFQLRLGGKRGIFYGGNGGDQSEFGLVMEAWETHLKVGTLVLDSQYKKLQGGGNEQGVELVGGEGEVYKKFGKEQFPNKGIPVQHLVVFDRIQVALAQEFLSQINGYDSLDLFCDYSLQLYRHYRLRETGNAL</sequence>
<reference evidence="2 3" key="1">
    <citation type="journal article" date="2016" name="Sci. Rep.">
        <title>The Dendrobium catenatum Lindl. genome sequence provides insights into polysaccharide synthase, floral development and adaptive evolution.</title>
        <authorList>
            <person name="Zhang G.Q."/>
            <person name="Xu Q."/>
            <person name="Bian C."/>
            <person name="Tsai W.C."/>
            <person name="Yeh C.M."/>
            <person name="Liu K.W."/>
            <person name="Yoshida K."/>
            <person name="Zhang L.S."/>
            <person name="Chang S.B."/>
            <person name="Chen F."/>
            <person name="Shi Y."/>
            <person name="Su Y.Y."/>
            <person name="Zhang Y.Q."/>
            <person name="Chen L.J."/>
            <person name="Yin Y."/>
            <person name="Lin M."/>
            <person name="Huang H."/>
            <person name="Deng H."/>
            <person name="Wang Z.W."/>
            <person name="Zhu S.L."/>
            <person name="Zhao X."/>
            <person name="Deng C."/>
            <person name="Niu S.C."/>
            <person name="Huang J."/>
            <person name="Wang M."/>
            <person name="Liu G.H."/>
            <person name="Yang H.J."/>
            <person name="Xiao X.J."/>
            <person name="Hsiao Y.Y."/>
            <person name="Wu W.L."/>
            <person name="Chen Y.Y."/>
            <person name="Mitsuda N."/>
            <person name="Ohme-Takagi M."/>
            <person name="Luo Y.B."/>
            <person name="Van de Peer Y."/>
            <person name="Liu Z.J."/>
        </authorList>
    </citation>
    <scope>NUCLEOTIDE SEQUENCE [LARGE SCALE GENOMIC DNA]</scope>
    <source>
        <tissue evidence="2">The whole plant</tissue>
    </source>
</reference>
<feature type="signal peptide" evidence="1">
    <location>
        <begin position="1"/>
        <end position="15"/>
    </location>
</feature>
<gene>
    <name evidence="2" type="ORF">MA16_Dca013567</name>
</gene>
<name>A0A2I0VPT8_9ASPA</name>
<evidence type="ECO:0000313" key="3">
    <source>
        <dbReference type="Proteomes" id="UP000233837"/>
    </source>
</evidence>
<organism evidence="2 3">
    <name type="scientific">Dendrobium catenatum</name>
    <dbReference type="NCBI Taxonomy" id="906689"/>
    <lineage>
        <taxon>Eukaryota</taxon>
        <taxon>Viridiplantae</taxon>
        <taxon>Streptophyta</taxon>
        <taxon>Embryophyta</taxon>
        <taxon>Tracheophyta</taxon>
        <taxon>Spermatophyta</taxon>
        <taxon>Magnoliopsida</taxon>
        <taxon>Liliopsida</taxon>
        <taxon>Asparagales</taxon>
        <taxon>Orchidaceae</taxon>
        <taxon>Epidendroideae</taxon>
        <taxon>Malaxideae</taxon>
        <taxon>Dendrobiinae</taxon>
        <taxon>Dendrobium</taxon>
    </lineage>
</organism>
<keyword evidence="1" id="KW-0732">Signal</keyword>
<keyword evidence="3" id="KW-1185">Reference proteome</keyword>
<evidence type="ECO:0000256" key="1">
    <source>
        <dbReference type="SAM" id="SignalP"/>
    </source>
</evidence>
<dbReference type="Proteomes" id="UP000233837">
    <property type="component" value="Unassembled WGS sequence"/>
</dbReference>
<feature type="chain" id="PRO_5014193285" evidence="1">
    <location>
        <begin position="16"/>
        <end position="149"/>
    </location>
</feature>
<evidence type="ECO:0000313" key="2">
    <source>
        <dbReference type="EMBL" id="PKU65422.1"/>
    </source>
</evidence>
<reference evidence="2 3" key="2">
    <citation type="journal article" date="2017" name="Nature">
        <title>The Apostasia genome and the evolution of orchids.</title>
        <authorList>
            <person name="Zhang G.Q."/>
            <person name="Liu K.W."/>
            <person name="Li Z."/>
            <person name="Lohaus R."/>
            <person name="Hsiao Y.Y."/>
            <person name="Niu S.C."/>
            <person name="Wang J.Y."/>
            <person name="Lin Y.C."/>
            <person name="Xu Q."/>
            <person name="Chen L.J."/>
            <person name="Yoshida K."/>
            <person name="Fujiwara S."/>
            <person name="Wang Z.W."/>
            <person name="Zhang Y.Q."/>
            <person name="Mitsuda N."/>
            <person name="Wang M."/>
            <person name="Liu G.H."/>
            <person name="Pecoraro L."/>
            <person name="Huang H.X."/>
            <person name="Xiao X.J."/>
            <person name="Lin M."/>
            <person name="Wu X.Y."/>
            <person name="Wu W.L."/>
            <person name="Chen Y.Y."/>
            <person name="Chang S.B."/>
            <person name="Sakamoto S."/>
            <person name="Ohme-Takagi M."/>
            <person name="Yagi M."/>
            <person name="Zeng S.J."/>
            <person name="Shen C.Y."/>
            <person name="Yeh C.M."/>
            <person name="Luo Y.B."/>
            <person name="Tsai W.C."/>
            <person name="Van de Peer Y."/>
            <person name="Liu Z.J."/>
        </authorList>
    </citation>
    <scope>NUCLEOTIDE SEQUENCE [LARGE SCALE GENOMIC DNA]</scope>
    <source>
        <tissue evidence="2">The whole plant</tissue>
    </source>
</reference>
<protein>
    <submittedName>
        <fullName evidence="2">Uncharacterized protein</fullName>
    </submittedName>
</protein>
<dbReference type="AlphaFoldDB" id="A0A2I0VPT8"/>